<comment type="catalytic activity">
    <reaction evidence="13">
        <text>S-benzyl-L-cysteinylglycine + H2O = S-benzyl-L-cysteine + glycine</text>
        <dbReference type="Rhea" id="RHEA:62568"/>
        <dbReference type="ChEBI" id="CHEBI:15377"/>
        <dbReference type="ChEBI" id="CHEBI:57305"/>
        <dbReference type="ChEBI" id="CHEBI:145802"/>
        <dbReference type="ChEBI" id="CHEBI:145803"/>
    </reaction>
    <physiologicalReaction direction="left-to-right" evidence="13">
        <dbReference type="Rhea" id="RHEA:62569"/>
    </physiologicalReaction>
</comment>
<dbReference type="PANTHER" id="PTHR11963:SF16">
    <property type="entry name" value="CYTOSOL AMINOPEPTIDASE"/>
    <property type="match status" value="1"/>
</dbReference>
<dbReference type="EMBL" id="OV725080">
    <property type="protein sequence ID" value="CAH1400589.1"/>
    <property type="molecule type" value="Genomic_DNA"/>
</dbReference>
<keyword evidence="4" id="KW-0645">Protease</keyword>
<dbReference type="InterPro" id="IPR008283">
    <property type="entry name" value="Peptidase_M17_N"/>
</dbReference>
<dbReference type="Pfam" id="PF00883">
    <property type="entry name" value="Peptidase_M17"/>
    <property type="match status" value="1"/>
</dbReference>
<feature type="domain" description="Peptidase M17 leucyl aminopeptidase N-terminal" evidence="17">
    <location>
        <begin position="46"/>
        <end position="159"/>
    </location>
</feature>
<reference evidence="18" key="1">
    <citation type="submission" date="2022-01" db="EMBL/GenBank/DDBJ databases">
        <authorList>
            <person name="King R."/>
        </authorList>
    </citation>
    <scope>NUCLEOTIDE SEQUENCE</scope>
</reference>
<evidence type="ECO:0000256" key="14">
    <source>
        <dbReference type="ARBA" id="ARBA00049107"/>
    </source>
</evidence>
<evidence type="ECO:0000256" key="11">
    <source>
        <dbReference type="ARBA" id="ARBA00031564"/>
    </source>
</evidence>
<dbReference type="Gene3D" id="3.40.630.10">
    <property type="entry name" value="Zn peptidases"/>
    <property type="match status" value="1"/>
</dbReference>
<comment type="catalytic activity">
    <reaction evidence="6">
        <text>an S-substituted L-cysteinylglycine + H2O = an S-substituted L-cysteine + glycine</text>
        <dbReference type="Rhea" id="RHEA:60444"/>
        <dbReference type="ChEBI" id="CHEBI:15377"/>
        <dbReference type="ChEBI" id="CHEBI:57305"/>
        <dbReference type="ChEBI" id="CHEBI:58717"/>
        <dbReference type="ChEBI" id="CHEBI:143103"/>
        <dbReference type="EC" id="3.4.13.23"/>
    </reaction>
    <physiologicalReaction direction="left-to-right" evidence="6">
        <dbReference type="Rhea" id="RHEA:60445"/>
    </physiologicalReaction>
</comment>
<dbReference type="CDD" id="cd00433">
    <property type="entry name" value="Peptidase_M17"/>
    <property type="match status" value="1"/>
</dbReference>
<feature type="domain" description="Cytosol aminopeptidase" evidence="16">
    <location>
        <begin position="191"/>
        <end position="460"/>
    </location>
</feature>
<keyword evidence="15" id="KW-1133">Transmembrane helix</keyword>
<gene>
    <name evidence="18" type="ORF">NEZAVI_LOCUS9797</name>
</gene>
<dbReference type="InterPro" id="IPR043472">
    <property type="entry name" value="Macro_dom-like"/>
</dbReference>
<protein>
    <recommendedName>
        <fullName evidence="2">Cytosol aminopeptidase</fullName>
        <ecNumber evidence="7">3.4.13.23</ecNumber>
    </recommendedName>
    <alternativeName>
        <fullName evidence="10">Cysteinylglycine-S-conjugate dipeptidase</fullName>
    </alternativeName>
    <alternativeName>
        <fullName evidence="11">Leucine aminopeptidase 3</fullName>
    </alternativeName>
    <alternativeName>
        <fullName evidence="9">Proline aminopeptidase</fullName>
    </alternativeName>
    <alternativeName>
        <fullName evidence="8">Prolyl aminopeptidase</fullName>
    </alternativeName>
</protein>
<evidence type="ECO:0000313" key="19">
    <source>
        <dbReference type="Proteomes" id="UP001152798"/>
    </source>
</evidence>
<keyword evidence="15" id="KW-0472">Membrane</keyword>
<evidence type="ECO:0000313" key="18">
    <source>
        <dbReference type="EMBL" id="CAH1400589.1"/>
    </source>
</evidence>
<evidence type="ECO:0000256" key="3">
    <source>
        <dbReference type="ARBA" id="ARBA00022438"/>
    </source>
</evidence>
<name>A0A9P0HEI6_NEZVI</name>
<accession>A0A9P0HEI6</accession>
<dbReference type="EC" id="3.4.13.23" evidence="7"/>
<evidence type="ECO:0000256" key="8">
    <source>
        <dbReference type="ARBA" id="ARBA00029605"/>
    </source>
</evidence>
<evidence type="ECO:0000256" key="5">
    <source>
        <dbReference type="ARBA" id="ARBA00022801"/>
    </source>
</evidence>
<dbReference type="GO" id="GO:0070006">
    <property type="term" value="F:metalloaminopeptidase activity"/>
    <property type="evidence" value="ECO:0007669"/>
    <property type="project" value="InterPro"/>
</dbReference>
<dbReference type="GO" id="GO:0006508">
    <property type="term" value="P:proteolysis"/>
    <property type="evidence" value="ECO:0007669"/>
    <property type="project" value="UniProtKB-KW"/>
</dbReference>
<evidence type="ECO:0000256" key="10">
    <source>
        <dbReference type="ARBA" id="ARBA00030997"/>
    </source>
</evidence>
<comment type="similarity">
    <text evidence="1">Belongs to the peptidase M17 family.</text>
</comment>
<comment type="function">
    <text evidence="12">Cytosolic metallopeptidase that catalyzes the removal of unsubstituted N-terminal hydrophobic amino acids from various peptides. The presence of Zn(2+) ions is essential for the peptidase activity, and the association with other cofactors can modulate the substrate spectificity of the enzyme. For instance, in the presence of Mn(2+), it displays a specific Cys-Gly hydrolyzing activity of Cys-Gly-S-conjugates. Involved in the metabolism of glutathione and in the degradation of glutathione S-conjugates, which may play a role in the control of the cell redox status.</text>
</comment>
<feature type="transmembrane region" description="Helical" evidence="15">
    <location>
        <begin position="493"/>
        <end position="512"/>
    </location>
</feature>
<proteinExistence type="inferred from homology"/>
<keyword evidence="15" id="KW-0812">Transmembrane</keyword>
<organism evidence="18 19">
    <name type="scientific">Nezara viridula</name>
    <name type="common">Southern green stink bug</name>
    <name type="synonym">Cimex viridulus</name>
    <dbReference type="NCBI Taxonomy" id="85310"/>
    <lineage>
        <taxon>Eukaryota</taxon>
        <taxon>Metazoa</taxon>
        <taxon>Ecdysozoa</taxon>
        <taxon>Arthropoda</taxon>
        <taxon>Hexapoda</taxon>
        <taxon>Insecta</taxon>
        <taxon>Pterygota</taxon>
        <taxon>Neoptera</taxon>
        <taxon>Paraneoptera</taxon>
        <taxon>Hemiptera</taxon>
        <taxon>Heteroptera</taxon>
        <taxon>Panheteroptera</taxon>
        <taxon>Pentatomomorpha</taxon>
        <taxon>Pentatomoidea</taxon>
        <taxon>Pentatomidae</taxon>
        <taxon>Pentatominae</taxon>
        <taxon>Nezara</taxon>
    </lineage>
</organism>
<sequence length="523" mass="56532">MLCTNRVLQQYPRVVRKCSSLCDSKDIKRGLLLGMYEGCNQGEYVFTPAAAKFDQENGGRILELLKGTDLKAGDCRVFHNLGTEFYAIAMTCCGPESLGLNEIEMLNECKEGIRVAVGSGVRALEKSAIGHIMVEGFTNAEAAAESASLSVWRWQDMKDRSRNAIEAKVDLHDDPDTEGWVRGIQKGEGQNIARRLSEVPANIMTPVAFSQAALDILCPCGVHVDIRDRDWLEEKKFLAFLTMSKGSCEPPLFLEMSYCGGGEGDKPVVITGKGVTFDSGGLCLRKCEGMNEFRADMAGAAVIVGLLRTLAALGIPINVNALVPLMENMPGGASIKPGDVLVGMNNKTIRVEQTDHEGRVIMADTLSHANAFNPCLTVNLATMTEGIRTALGSSATGTFTESDTVWRELAKAGADTGDRVWRMPLWNFFRNRVKGHTGVDVHNVGAGRGATPCLGAAFLSVIRGDADLPPEGADDRKADKNSLPVPQPDGLSVGQGVGVLIVIIFTVFYVPFRQYRTNTLEIV</sequence>
<evidence type="ECO:0000256" key="7">
    <source>
        <dbReference type="ARBA" id="ARBA00023625"/>
    </source>
</evidence>
<evidence type="ECO:0000256" key="2">
    <source>
        <dbReference type="ARBA" id="ARBA00014190"/>
    </source>
</evidence>
<dbReference type="Proteomes" id="UP001152798">
    <property type="component" value="Chromosome 4"/>
</dbReference>
<comment type="catalytic activity">
    <reaction evidence="14">
        <text>L-cysteinylglycine + H2O = L-cysteine + glycine</text>
        <dbReference type="Rhea" id="RHEA:28783"/>
        <dbReference type="ChEBI" id="CHEBI:15377"/>
        <dbReference type="ChEBI" id="CHEBI:35235"/>
        <dbReference type="ChEBI" id="CHEBI:57305"/>
        <dbReference type="ChEBI" id="CHEBI:61694"/>
    </reaction>
    <physiologicalReaction direction="left-to-right" evidence="14">
        <dbReference type="Rhea" id="RHEA:28784"/>
    </physiologicalReaction>
</comment>
<evidence type="ECO:0000256" key="1">
    <source>
        <dbReference type="ARBA" id="ARBA00009528"/>
    </source>
</evidence>
<dbReference type="OrthoDB" id="412814at2759"/>
<evidence type="ECO:0000256" key="15">
    <source>
        <dbReference type="SAM" id="Phobius"/>
    </source>
</evidence>
<evidence type="ECO:0000259" key="17">
    <source>
        <dbReference type="Pfam" id="PF02789"/>
    </source>
</evidence>
<dbReference type="PRINTS" id="PR00481">
    <property type="entry name" value="LAMNOPPTDASE"/>
</dbReference>
<evidence type="ECO:0000256" key="6">
    <source>
        <dbReference type="ARBA" id="ARBA00023511"/>
    </source>
</evidence>
<dbReference type="PANTHER" id="PTHR11963">
    <property type="entry name" value="LEUCINE AMINOPEPTIDASE-RELATED"/>
    <property type="match status" value="1"/>
</dbReference>
<dbReference type="Gene3D" id="3.40.220.10">
    <property type="entry name" value="Leucine Aminopeptidase, subunit E, domain 1"/>
    <property type="match status" value="1"/>
</dbReference>
<keyword evidence="19" id="KW-1185">Reference proteome</keyword>
<dbReference type="Pfam" id="PF02789">
    <property type="entry name" value="Peptidase_M17_N"/>
    <property type="match status" value="1"/>
</dbReference>
<evidence type="ECO:0000259" key="16">
    <source>
        <dbReference type="Pfam" id="PF00883"/>
    </source>
</evidence>
<evidence type="ECO:0000256" key="12">
    <source>
        <dbReference type="ARBA" id="ARBA00045966"/>
    </source>
</evidence>
<dbReference type="InterPro" id="IPR000819">
    <property type="entry name" value="Peptidase_M17_C"/>
</dbReference>
<keyword evidence="3" id="KW-0031">Aminopeptidase</keyword>
<dbReference type="SUPFAM" id="SSF53187">
    <property type="entry name" value="Zn-dependent exopeptidases"/>
    <property type="match status" value="1"/>
</dbReference>
<evidence type="ECO:0000256" key="4">
    <source>
        <dbReference type="ARBA" id="ARBA00022670"/>
    </source>
</evidence>
<evidence type="ECO:0000256" key="13">
    <source>
        <dbReference type="ARBA" id="ARBA00047881"/>
    </source>
</evidence>
<dbReference type="GO" id="GO:0005737">
    <property type="term" value="C:cytoplasm"/>
    <property type="evidence" value="ECO:0007669"/>
    <property type="project" value="InterPro"/>
</dbReference>
<dbReference type="GO" id="GO:0030145">
    <property type="term" value="F:manganese ion binding"/>
    <property type="evidence" value="ECO:0007669"/>
    <property type="project" value="InterPro"/>
</dbReference>
<dbReference type="InterPro" id="IPR011356">
    <property type="entry name" value="Leucine_aapep/pepB"/>
</dbReference>
<evidence type="ECO:0000256" key="9">
    <source>
        <dbReference type="ARBA" id="ARBA00030930"/>
    </source>
</evidence>
<dbReference type="AlphaFoldDB" id="A0A9P0HEI6"/>
<keyword evidence="5" id="KW-0378">Hydrolase</keyword>
<dbReference type="SUPFAM" id="SSF52949">
    <property type="entry name" value="Macro domain-like"/>
    <property type="match status" value="1"/>
</dbReference>